<evidence type="ECO:0000313" key="1">
    <source>
        <dbReference type="EMBL" id="OTP79391.1"/>
    </source>
</evidence>
<reference evidence="1 2" key="1">
    <citation type="submission" date="2017-03" db="EMBL/GenBank/DDBJ databases">
        <title>Genome analysis of strain PAMC 26577.</title>
        <authorList>
            <person name="Oh H.-M."/>
            <person name="Yang J.-A."/>
        </authorList>
    </citation>
    <scope>NUCLEOTIDE SEQUENCE [LARGE SCALE GENOMIC DNA]</scope>
    <source>
        <strain evidence="1 2">PAMC 26577</strain>
    </source>
</reference>
<dbReference type="EMBL" id="NBTZ01000009">
    <property type="protein sequence ID" value="OTP79391.1"/>
    <property type="molecule type" value="Genomic_DNA"/>
</dbReference>
<accession>A0A242N6X4</accession>
<name>A0A242N6X4_CABSO</name>
<dbReference type="Proteomes" id="UP000195221">
    <property type="component" value="Unassembled WGS sequence"/>
</dbReference>
<comment type="caution">
    <text evidence="1">The sequence shown here is derived from an EMBL/GenBank/DDBJ whole genome shotgun (WGS) entry which is preliminary data.</text>
</comment>
<dbReference type="AlphaFoldDB" id="A0A242N6X4"/>
<gene>
    <name evidence="1" type="ORF">PAMC26577_00590</name>
</gene>
<sequence length="39" mass="4545">MKKGWNAWPFSPAMQGFRSCAADYLAYRGRYDHGNFLQC</sequence>
<protein>
    <submittedName>
        <fullName evidence="1">Uncharacterized protein</fullName>
    </submittedName>
</protein>
<evidence type="ECO:0000313" key="2">
    <source>
        <dbReference type="Proteomes" id="UP000195221"/>
    </source>
</evidence>
<organism evidence="1 2">
    <name type="scientific">Caballeronia sordidicola</name>
    <name type="common">Burkholderia sordidicola</name>
    <dbReference type="NCBI Taxonomy" id="196367"/>
    <lineage>
        <taxon>Bacteria</taxon>
        <taxon>Pseudomonadati</taxon>
        <taxon>Pseudomonadota</taxon>
        <taxon>Betaproteobacteria</taxon>
        <taxon>Burkholderiales</taxon>
        <taxon>Burkholderiaceae</taxon>
        <taxon>Caballeronia</taxon>
    </lineage>
</organism>
<proteinExistence type="predicted"/>